<accession>W8TCX2</accession>
<protein>
    <recommendedName>
        <fullName evidence="4">Flagellar protein FlaG</fullName>
    </recommendedName>
</protein>
<name>W8TCX2_PEPAC</name>
<gene>
    <name evidence="2" type="ORF">EAL2_c03450</name>
</gene>
<dbReference type="InterPro" id="IPR035924">
    <property type="entry name" value="FlaG-like_sf"/>
</dbReference>
<evidence type="ECO:0008006" key="4">
    <source>
        <dbReference type="Google" id="ProtNLM"/>
    </source>
</evidence>
<organism evidence="2 3">
    <name type="scientific">Peptoclostridium acidaminophilum DSM 3953</name>
    <dbReference type="NCBI Taxonomy" id="1286171"/>
    <lineage>
        <taxon>Bacteria</taxon>
        <taxon>Bacillati</taxon>
        <taxon>Bacillota</taxon>
        <taxon>Clostridia</taxon>
        <taxon>Peptostreptococcales</taxon>
        <taxon>Peptoclostridiaceae</taxon>
        <taxon>Peptoclostridium</taxon>
    </lineage>
</organism>
<proteinExistence type="predicted"/>
<dbReference type="RefSeq" id="WP_025434686.1">
    <property type="nucleotide sequence ID" value="NZ_CP007452.1"/>
</dbReference>
<dbReference type="InterPro" id="IPR005186">
    <property type="entry name" value="FlaG"/>
</dbReference>
<dbReference type="OrthoDB" id="9799867at2"/>
<dbReference type="eggNOG" id="COG1334">
    <property type="taxonomic scope" value="Bacteria"/>
</dbReference>
<dbReference type="PANTHER" id="PTHR37166:SF1">
    <property type="entry name" value="PROTEIN FLAG"/>
    <property type="match status" value="1"/>
</dbReference>
<dbReference type="Gene3D" id="3.30.160.170">
    <property type="entry name" value="FlaG-like"/>
    <property type="match status" value="1"/>
</dbReference>
<reference evidence="2 3" key="1">
    <citation type="journal article" date="2014" name="Genome Announc.">
        <title>Complete Genome Sequence of Amino Acid-Utilizing Eubacterium acidaminophilum al-2 (DSM 3953).</title>
        <authorList>
            <person name="Poehlein A."/>
            <person name="Andreesen J.R."/>
            <person name="Daniel R."/>
        </authorList>
    </citation>
    <scope>NUCLEOTIDE SEQUENCE [LARGE SCALE GENOMIC DNA]</scope>
    <source>
        <strain evidence="2 3">DSM 3953</strain>
    </source>
</reference>
<evidence type="ECO:0000313" key="3">
    <source>
        <dbReference type="Proteomes" id="UP000019591"/>
    </source>
</evidence>
<dbReference type="PANTHER" id="PTHR37166">
    <property type="entry name" value="PROTEIN FLAG"/>
    <property type="match status" value="1"/>
</dbReference>
<dbReference type="Proteomes" id="UP000019591">
    <property type="component" value="Chromosome"/>
</dbReference>
<keyword evidence="3" id="KW-1185">Reference proteome</keyword>
<feature type="compositionally biased region" description="Polar residues" evidence="1">
    <location>
        <begin position="1"/>
        <end position="24"/>
    </location>
</feature>
<sequence>MKIDSSVVSSNTLSQRSEISYSEKMSSEKTDMVKQALGKEEQAAFPGERKLIEAIEKANPELAGHNTSIKFSVHEKTKQILIKIMDNETNEVVKEIPSEKILDMVADMMEKAGLFVDKRG</sequence>
<evidence type="ECO:0000313" key="2">
    <source>
        <dbReference type="EMBL" id="AHM55648.1"/>
    </source>
</evidence>
<evidence type="ECO:0000256" key="1">
    <source>
        <dbReference type="SAM" id="MobiDB-lite"/>
    </source>
</evidence>
<dbReference type="Pfam" id="PF03646">
    <property type="entry name" value="FlaG"/>
    <property type="match status" value="1"/>
</dbReference>
<dbReference type="HOGENOM" id="CLU_120910_3_0_9"/>
<dbReference type="EMBL" id="CP007452">
    <property type="protein sequence ID" value="AHM55648.1"/>
    <property type="molecule type" value="Genomic_DNA"/>
</dbReference>
<feature type="region of interest" description="Disordered" evidence="1">
    <location>
        <begin position="1"/>
        <end position="27"/>
    </location>
</feature>
<dbReference type="STRING" id="1286171.EAL2_c03450"/>
<dbReference type="SUPFAM" id="SSF160214">
    <property type="entry name" value="FlaG-like"/>
    <property type="match status" value="1"/>
</dbReference>
<dbReference type="KEGG" id="eac:EAL2_c03450"/>
<dbReference type="PATRIC" id="fig|1286171.3.peg.285"/>
<dbReference type="AlphaFoldDB" id="W8TCX2"/>